<dbReference type="EMBL" id="JAVDUG010000001">
    <property type="protein sequence ID" value="MDR6775954.1"/>
    <property type="molecule type" value="Genomic_DNA"/>
</dbReference>
<organism evidence="1 2">
    <name type="scientific">Paenibacillus peoriae</name>
    <dbReference type="NCBI Taxonomy" id="59893"/>
    <lineage>
        <taxon>Bacteria</taxon>
        <taxon>Bacillati</taxon>
        <taxon>Bacillota</taxon>
        <taxon>Bacilli</taxon>
        <taxon>Bacillales</taxon>
        <taxon>Paenibacillaceae</taxon>
        <taxon>Paenibacillus</taxon>
    </lineage>
</organism>
<proteinExistence type="predicted"/>
<reference evidence="1 2" key="1">
    <citation type="submission" date="2023-07" db="EMBL/GenBank/DDBJ databases">
        <title>Sorghum-associated microbial communities from plants grown in Nebraska, USA.</title>
        <authorList>
            <person name="Schachtman D."/>
        </authorList>
    </citation>
    <scope>NUCLEOTIDE SEQUENCE [LARGE SCALE GENOMIC DNA]</scope>
    <source>
        <strain evidence="1 2">BE143</strain>
    </source>
</reference>
<accession>A0ABU1Q9P4</accession>
<gene>
    <name evidence="1" type="ORF">J2W98_000201</name>
</gene>
<sequence length="36" mass="4368">MTTIYWIIGNRAMFLSLDIPSMSRQHIDQTIRRDMR</sequence>
<comment type="caution">
    <text evidence="1">The sequence shown here is derived from an EMBL/GenBank/DDBJ whole genome shotgun (WGS) entry which is preliminary data.</text>
</comment>
<keyword evidence="2" id="KW-1185">Reference proteome</keyword>
<name>A0ABU1Q9P4_9BACL</name>
<evidence type="ECO:0000313" key="2">
    <source>
        <dbReference type="Proteomes" id="UP001266807"/>
    </source>
</evidence>
<evidence type="ECO:0000313" key="1">
    <source>
        <dbReference type="EMBL" id="MDR6775954.1"/>
    </source>
</evidence>
<dbReference type="Proteomes" id="UP001266807">
    <property type="component" value="Unassembled WGS sequence"/>
</dbReference>
<protein>
    <submittedName>
        <fullName evidence="1">Uncharacterized protein</fullName>
    </submittedName>
</protein>